<keyword evidence="1" id="KW-0805">Transcription regulation</keyword>
<comment type="caution">
    <text evidence="5">The sequence shown here is derived from an EMBL/GenBank/DDBJ whole genome shotgun (WGS) entry which is preliminary data.</text>
</comment>
<evidence type="ECO:0000256" key="2">
    <source>
        <dbReference type="ARBA" id="ARBA00023125"/>
    </source>
</evidence>
<evidence type="ECO:0000259" key="4">
    <source>
        <dbReference type="PROSITE" id="PS01124"/>
    </source>
</evidence>
<keyword evidence="6" id="KW-1185">Reference proteome</keyword>
<dbReference type="InterPro" id="IPR020449">
    <property type="entry name" value="Tscrpt_reg_AraC-type_HTH"/>
</dbReference>
<sequence>METKTINIPTSRWLELAHERRQRPMAIIQFAGLPLPHYIHSGFSLAGPGRKHPERYAVGEFDLLVVKQGCMYIGEEDRRYEVSEGHALILRPDLHHYPTEGCRTATATFWLHFHTLGGWRMRDEESVLDNHEEAQAADRDSDGTSATVTAVTAVSAVSAVTNAAEPNRSFRVPEITLEVPQFTRLLRPAEMYDKLQQLHMHERDNHQSEVRFEQQLLFQEVLRQLSASAAARTPKAPGAETASRAASYLRERYRSRVTAEELGAALSFHPVYIARCMQKQFGCSPMEYLLLYRLEQAKQLLLETDLSINQIAEEVGFQQPAYFAACFRKREGRTPREHRQQFFRR</sequence>
<accession>A0ABT9U1E1</accession>
<dbReference type="PROSITE" id="PS01124">
    <property type="entry name" value="HTH_ARAC_FAMILY_2"/>
    <property type="match status" value="1"/>
</dbReference>
<dbReference type="InterPro" id="IPR009057">
    <property type="entry name" value="Homeodomain-like_sf"/>
</dbReference>
<dbReference type="InterPro" id="IPR018062">
    <property type="entry name" value="HTH_AraC-typ_CS"/>
</dbReference>
<name>A0ABT9U1E1_PAEHA</name>
<feature type="domain" description="HTH araC/xylS-type" evidence="4">
    <location>
        <begin position="243"/>
        <end position="341"/>
    </location>
</feature>
<dbReference type="SUPFAM" id="SSF46689">
    <property type="entry name" value="Homeodomain-like"/>
    <property type="match status" value="2"/>
</dbReference>
<dbReference type="Proteomes" id="UP001229346">
    <property type="component" value="Unassembled WGS sequence"/>
</dbReference>
<dbReference type="RefSeq" id="WP_307204651.1">
    <property type="nucleotide sequence ID" value="NZ_JAUSSU010000005.1"/>
</dbReference>
<dbReference type="Gene3D" id="1.10.10.60">
    <property type="entry name" value="Homeodomain-like"/>
    <property type="match status" value="2"/>
</dbReference>
<dbReference type="PANTHER" id="PTHR43280">
    <property type="entry name" value="ARAC-FAMILY TRANSCRIPTIONAL REGULATOR"/>
    <property type="match status" value="1"/>
</dbReference>
<gene>
    <name evidence="5" type="ORF">J2T15_002893</name>
</gene>
<protein>
    <submittedName>
        <fullName evidence="5">AraC-like DNA-binding protein</fullName>
    </submittedName>
</protein>
<keyword evidence="2" id="KW-0238">DNA-binding</keyword>
<evidence type="ECO:0000256" key="3">
    <source>
        <dbReference type="ARBA" id="ARBA00023163"/>
    </source>
</evidence>
<evidence type="ECO:0000256" key="1">
    <source>
        <dbReference type="ARBA" id="ARBA00023015"/>
    </source>
</evidence>
<evidence type="ECO:0000313" key="5">
    <source>
        <dbReference type="EMBL" id="MDQ0113452.1"/>
    </source>
</evidence>
<dbReference type="PANTHER" id="PTHR43280:SF30">
    <property type="entry name" value="MMSAB OPERON REGULATORY PROTEIN"/>
    <property type="match status" value="1"/>
</dbReference>
<dbReference type="InterPro" id="IPR037923">
    <property type="entry name" value="HTH-like"/>
</dbReference>
<dbReference type="PROSITE" id="PS00041">
    <property type="entry name" value="HTH_ARAC_FAMILY_1"/>
    <property type="match status" value="1"/>
</dbReference>
<dbReference type="InterPro" id="IPR018060">
    <property type="entry name" value="HTH_AraC"/>
</dbReference>
<evidence type="ECO:0000313" key="6">
    <source>
        <dbReference type="Proteomes" id="UP001229346"/>
    </source>
</evidence>
<proteinExistence type="predicted"/>
<dbReference type="Pfam" id="PF12833">
    <property type="entry name" value="HTH_18"/>
    <property type="match status" value="1"/>
</dbReference>
<dbReference type="PRINTS" id="PR00032">
    <property type="entry name" value="HTHARAC"/>
</dbReference>
<dbReference type="SMART" id="SM00342">
    <property type="entry name" value="HTH_ARAC"/>
    <property type="match status" value="1"/>
</dbReference>
<organism evidence="5 6">
    <name type="scientific">Paenibacillus harenae</name>
    <dbReference type="NCBI Taxonomy" id="306543"/>
    <lineage>
        <taxon>Bacteria</taxon>
        <taxon>Bacillati</taxon>
        <taxon>Bacillota</taxon>
        <taxon>Bacilli</taxon>
        <taxon>Bacillales</taxon>
        <taxon>Paenibacillaceae</taxon>
        <taxon>Paenibacillus</taxon>
    </lineage>
</organism>
<keyword evidence="3" id="KW-0804">Transcription</keyword>
<reference evidence="5 6" key="1">
    <citation type="submission" date="2023-07" db="EMBL/GenBank/DDBJ databases">
        <title>Sorghum-associated microbial communities from plants grown in Nebraska, USA.</title>
        <authorList>
            <person name="Schachtman D."/>
        </authorList>
    </citation>
    <scope>NUCLEOTIDE SEQUENCE [LARGE SCALE GENOMIC DNA]</scope>
    <source>
        <strain evidence="5 6">CC482</strain>
    </source>
</reference>
<dbReference type="EMBL" id="JAUSSU010000005">
    <property type="protein sequence ID" value="MDQ0113452.1"/>
    <property type="molecule type" value="Genomic_DNA"/>
</dbReference>
<dbReference type="SUPFAM" id="SSF51215">
    <property type="entry name" value="Regulatory protein AraC"/>
    <property type="match status" value="1"/>
</dbReference>